<feature type="compositionally biased region" description="Acidic residues" evidence="19">
    <location>
        <begin position="7"/>
        <end position="20"/>
    </location>
</feature>
<dbReference type="InterPro" id="IPR013083">
    <property type="entry name" value="Znf_RING/FYVE/PHD"/>
</dbReference>
<dbReference type="Gene3D" id="3.30.505.10">
    <property type="entry name" value="SH2 domain"/>
    <property type="match status" value="2"/>
</dbReference>
<dbReference type="SUPFAM" id="SSF90209">
    <property type="entry name" value="Ran binding protein zinc finger-like"/>
    <property type="match status" value="1"/>
</dbReference>
<dbReference type="InterPro" id="IPR035018">
    <property type="entry name" value="Spt6_SH2_C"/>
</dbReference>
<name>A0A7G2E2L5_ARATH</name>
<sequence length="1904" mass="216813">MARNAISDDEEDHELEDDDGEPVHGDPAEHDENDDEEDDDDVGNEYENDGDEGLDEDDYLLLQDNNVKFKKRQYKRLKKAQREQGNGQGESSDDEFDSRGGTRRSAEDKIKDRLFDDVDVDDPPDDVGDEEDLVVEEDVVGSEDEMADFIVDEDDEHGNDDEIRQLDIPERMQISEESTGSPPVDEISIEEESNWIYAQLASQLRESDGTFDGRGFSVNKDDIAKFLELHHIPFIAMYRKEQCRSLLDTGDFDGANQGKKPETKWHKVFWMIHDLDKKWLLLRKRKMALHGYYTKRYEEESRRVYDETRLNLNQYLFESVIKSLKVAETEREVDDVDSKFNLHFPPGEIGVDEGQYKRPKRKSQYSICSKAGLWEVANKFGYSAEQLGLALSLEKLVDELEDAKETPEEMAKNFVCAMFENSLAVLKGARHMAAVEISCEPSVKKYVRGIYMENAVVSTSPTADGNTVIDSFHQFSGIKWLREKPLSKFEGAQWLLIQKGEEEKLLQVTFKLPENYMNRLISDCNEHYLSVGVSKYAQLWNEQRKLILEDALHAFLLPSMEKEARSLLTSRAKSRLLSEYGQALWNKVSAGPYQKKEMDINLDEEAAPRVMACCWGPGKPPNTFVMLDSSGEVLDVLYAGSLTSRSQNVNDQQRKKSDQDRVLKFMMDHQPHVVALGAVNLSCTRLKDDIYEVIFQMVEEKPRDVGHGMDDLSIVYVDESLPRLYENSRISGEQLPQQSGNVRRAVALGRYLQNPLAMVATLCGPGREILSWKLHPLENFLQLDEKYGMVEQVMVDITNQVGIDINLAASHDWFFSPLQFISGLGPRKAASLQRSLVRAGSIFVRKDLIMHGLGKKVFVNAAGFLRIRRSGLAASSSQFIDLLDDTRIHPESYSLAQELAKDIYDEDVRGDSNDDEDAIEMAIEHVRDRPASLRKVVLDEYLASKKRENKKETYSNIIRELSCGFQDWRIPFKEPSPDEEFYMISGETEDTIAEGRIVQASVRRLQNGRAICVLDSGLTGMLMKEDFSDDGRDIVDLADQLKEGDILTCKIKSIQKQRNSLQLVKEKARKEKELVRKHFKSRMIVHPRFQNITADQATEYLSDKDFGESIVRPSSRGLNFLTLTLKIYDGVYAHKEIAEGGKENKDITSLQCIGKTLTIGEDTFEDLDEVMDRYVDPLVSHLKTMLNYRKFRKGTKSEVDDLLRIEKGENPSRIVYCFGISHEHPGTFILSYIRSTNPHHEYIGLYPKGFKFRKRMFEDIDRLVAYFQRHIDDPLQESAPSIRSIAAKVPMRSPADHGSSGGSGWGSSQSEGGWKGNSDRSGSGRGGEYRNGGGRDGHPTDDDFYSGTENYSDYADSDEDDADGEYEFVDDAADDSDDLIFRRRQQNYSVLSEADICKLQEDDISRISTVLSISRNSSAILLRHYNWCVSRVHDEWFADEEKVRDAVGLLEKPVVDFPTDGELDCGICFETFLSDKLHAAACGHPFCDSCWEGYITTAINDGPGCLTLRCPDPSCRAAVGQDMINLLAPDKDKQKYTSYFVRSYVEDNRKTKWCPAPGCDYAVNFVVGSGNYDVNCRCCYSFCWNCAEEAHRPVDCDTVSKWVLKNSAESENMNWILANSKPCPKCKRPIEKNQGCMHITCTPPCKFEFCWLCLGAWTEHGEKTGGFYACNRYEAAKQDGIYDETEKRREMAKNSLERYTHYYERWATNQSSRQKALLDLKKMQTDDIEKLSDIQCQPESQLKFIIEAWLQIVECRRVLKWTYAYGFYIPDQEHGKRVFFEYLQGEAESGLERLHQCAEKELLPYLDAKGPSEDFNEFRTKLAGLTSVTKNYFENLVRALENGLSDVNSHDAYDRTSSSKSLGGKTKGSSSKASSSDSSHWPCEYCTYVNPRSTTICQMCEHGR</sequence>
<organism evidence="24 25">
    <name type="scientific">Arabidopsis thaliana</name>
    <name type="common">Mouse-ear cress</name>
    <dbReference type="NCBI Taxonomy" id="3702"/>
    <lineage>
        <taxon>Eukaryota</taxon>
        <taxon>Viridiplantae</taxon>
        <taxon>Streptophyta</taxon>
        <taxon>Embryophyta</taxon>
        <taxon>Tracheophyta</taxon>
        <taxon>Spermatophyta</taxon>
        <taxon>Magnoliopsida</taxon>
        <taxon>eudicotyledons</taxon>
        <taxon>Gunneridae</taxon>
        <taxon>Pentapetalae</taxon>
        <taxon>rosids</taxon>
        <taxon>malvids</taxon>
        <taxon>Brassicales</taxon>
        <taxon>Brassicaceae</taxon>
        <taxon>Camelineae</taxon>
        <taxon>Arabidopsis</taxon>
    </lineage>
</organism>
<dbReference type="FunFam" id="3.30.40.10:FF:000019">
    <property type="entry name" value="RBR-type E3 ubiquitin transferase"/>
    <property type="match status" value="1"/>
</dbReference>
<keyword evidence="11" id="KW-0677">Repeat</keyword>
<dbReference type="CDD" id="cd22583">
    <property type="entry name" value="Rcat_RBR_ARI7-like"/>
    <property type="match status" value="1"/>
</dbReference>
<feature type="compositionally biased region" description="Basic and acidic residues" evidence="19">
    <location>
        <begin position="21"/>
        <end position="30"/>
    </location>
</feature>
<dbReference type="InterPro" id="IPR010994">
    <property type="entry name" value="RuvA_2-like"/>
</dbReference>
<feature type="compositionally biased region" description="Gly residues" evidence="19">
    <location>
        <begin position="1323"/>
        <end position="1332"/>
    </location>
</feature>
<dbReference type="InterPro" id="IPR001876">
    <property type="entry name" value="Znf_RanBP2"/>
</dbReference>
<protein>
    <recommendedName>
        <fullName evidence="8">RBR-type E3 ubiquitin transferase</fullName>
        <ecNumber evidence="8">2.3.2.31</ecNumber>
    </recommendedName>
</protein>
<dbReference type="Pfam" id="PF14635">
    <property type="entry name" value="HHH_7"/>
    <property type="match status" value="1"/>
</dbReference>
<dbReference type="InterPro" id="IPR044066">
    <property type="entry name" value="TRIAD_supradom"/>
</dbReference>
<dbReference type="InterPro" id="IPR003029">
    <property type="entry name" value="S1_domain"/>
</dbReference>
<dbReference type="GO" id="GO:0005634">
    <property type="term" value="C:nucleus"/>
    <property type="evidence" value="ECO:0007669"/>
    <property type="project" value="UniProtKB-SubCell"/>
</dbReference>
<dbReference type="PANTHER" id="PTHR10145">
    <property type="entry name" value="TRANSCRIPTION ELONGATION FACTOR SPT6"/>
    <property type="match status" value="1"/>
</dbReference>
<dbReference type="SUPFAM" id="SSF57850">
    <property type="entry name" value="RING/U-box"/>
    <property type="match status" value="3"/>
</dbReference>
<dbReference type="FunFam" id="3.30.420.140:FF:000006">
    <property type="entry name" value="Transcription elongation factor spt6"/>
    <property type="match status" value="1"/>
</dbReference>
<evidence type="ECO:0000256" key="19">
    <source>
        <dbReference type="SAM" id="MobiDB-lite"/>
    </source>
</evidence>
<comment type="catalytic activity">
    <reaction evidence="1">
        <text>[E2 ubiquitin-conjugating enzyme]-S-ubiquitinyl-L-cysteine + [acceptor protein]-L-lysine = [E2 ubiquitin-conjugating enzyme]-L-cysteine + [acceptor protein]-N(6)-ubiquitinyl-L-lysine.</text>
        <dbReference type="EC" id="2.3.2.31"/>
    </reaction>
</comment>
<dbReference type="Gene3D" id="1.20.120.1750">
    <property type="match status" value="1"/>
</dbReference>
<dbReference type="SUPFAM" id="SSF55550">
    <property type="entry name" value="SH2 domain"/>
    <property type="match status" value="2"/>
</dbReference>
<evidence type="ECO:0000256" key="13">
    <source>
        <dbReference type="ARBA" id="ARBA00022786"/>
    </source>
</evidence>
<dbReference type="Pfam" id="PF22191">
    <property type="entry name" value="IBR_1"/>
    <property type="match status" value="1"/>
</dbReference>
<evidence type="ECO:0000256" key="15">
    <source>
        <dbReference type="ARBA" id="ARBA00023015"/>
    </source>
</evidence>
<dbReference type="Gene3D" id="1.10.10.650">
    <property type="entry name" value="RuvA domain 2-like"/>
    <property type="match status" value="1"/>
</dbReference>
<dbReference type="InterPro" id="IPR035420">
    <property type="entry name" value="Spt6_SH2"/>
</dbReference>
<dbReference type="CDD" id="cd23141">
    <property type="entry name" value="RING-HC_ARI6-like"/>
    <property type="match status" value="1"/>
</dbReference>
<dbReference type="CDD" id="cd09928">
    <property type="entry name" value="SH2_Cterm_SPT6_like"/>
    <property type="match status" value="1"/>
</dbReference>
<dbReference type="Gene3D" id="1.10.3500.10">
    <property type="entry name" value="Tex N-terminal region-like"/>
    <property type="match status" value="1"/>
</dbReference>
<dbReference type="InterPro" id="IPR023319">
    <property type="entry name" value="Tex-like_HTH_dom_sf"/>
</dbReference>
<dbReference type="Gene3D" id="3.30.40.10">
    <property type="entry name" value="Zinc/RING finger domain, C3HC4 (zinc finger)"/>
    <property type="match status" value="1"/>
</dbReference>
<comment type="function">
    <text evidence="3">Might act as an E3 ubiquitin-protein ligase, or as part of E3 complex, which accepts ubiquitin from specific E2 ubiquitin-conjugating enzymes and then transfers it to substrates.</text>
</comment>
<comment type="pathway">
    <text evidence="5">Protein modification; protein ubiquitination.</text>
</comment>
<dbReference type="GO" id="GO:0140673">
    <property type="term" value="P:transcription elongation-coupled chromatin remodeling"/>
    <property type="evidence" value="ECO:0007669"/>
    <property type="project" value="InterPro"/>
</dbReference>
<evidence type="ECO:0000256" key="8">
    <source>
        <dbReference type="ARBA" id="ARBA00012251"/>
    </source>
</evidence>
<dbReference type="Gene3D" id="1.10.150.850">
    <property type="entry name" value="Spt6, helix-hairpin-helix domain"/>
    <property type="match status" value="1"/>
</dbReference>
<dbReference type="FunFam" id="3.30.505.10:FF:000050">
    <property type="entry name" value="Transcription elongation factor spt6"/>
    <property type="match status" value="1"/>
</dbReference>
<dbReference type="InterPro" id="IPR012337">
    <property type="entry name" value="RNaseH-like_sf"/>
</dbReference>
<feature type="region of interest" description="Disordered" evidence="19">
    <location>
        <begin position="73"/>
        <end position="131"/>
    </location>
</feature>
<feature type="compositionally biased region" description="Acidic residues" evidence="19">
    <location>
        <begin position="31"/>
        <end position="59"/>
    </location>
</feature>
<dbReference type="GO" id="GO:0009793">
    <property type="term" value="P:embryo development ending in seed dormancy"/>
    <property type="evidence" value="ECO:0007669"/>
    <property type="project" value="UniProtKB-ARBA"/>
</dbReference>
<evidence type="ECO:0000256" key="4">
    <source>
        <dbReference type="ARBA" id="ARBA00004123"/>
    </source>
</evidence>
<dbReference type="InterPro" id="IPR042066">
    <property type="entry name" value="Spt6_death-like"/>
</dbReference>
<dbReference type="Pfam" id="PF21235">
    <property type="entry name" value="UBA_ARI1"/>
    <property type="match status" value="1"/>
</dbReference>
<dbReference type="InterPro" id="IPR035019">
    <property type="entry name" value="Spt6_SH2_N"/>
</dbReference>
<feature type="compositionally biased region" description="Acidic residues" evidence="19">
    <location>
        <begin position="117"/>
        <end position="131"/>
    </location>
</feature>
<feature type="domain" description="RanBP2-type" evidence="22">
    <location>
        <begin position="1877"/>
        <end position="1904"/>
    </location>
</feature>
<evidence type="ECO:0000256" key="11">
    <source>
        <dbReference type="ARBA" id="ARBA00022737"/>
    </source>
</evidence>
<dbReference type="FunFam" id="3.30.505.10:FF:000047">
    <property type="entry name" value="Transcription elongation factor spt6"/>
    <property type="match status" value="1"/>
</dbReference>
<evidence type="ECO:0000259" key="22">
    <source>
        <dbReference type="PROSITE" id="PS50199"/>
    </source>
</evidence>
<keyword evidence="12 18" id="KW-0863">Zinc-finger</keyword>
<feature type="compositionally biased region" description="Basic and acidic residues" evidence="19">
    <location>
        <begin position="97"/>
        <end position="116"/>
    </location>
</feature>
<feature type="domain" description="RING-type" evidence="23">
    <location>
        <begin position="1461"/>
        <end position="1674"/>
    </location>
</feature>
<dbReference type="PROSITE" id="PS50089">
    <property type="entry name" value="ZF_RING_2"/>
    <property type="match status" value="1"/>
</dbReference>
<evidence type="ECO:0000256" key="10">
    <source>
        <dbReference type="ARBA" id="ARBA00022723"/>
    </source>
</evidence>
<reference evidence="24 25" key="1">
    <citation type="submission" date="2020-09" db="EMBL/GenBank/DDBJ databases">
        <authorList>
            <person name="Ashkenazy H."/>
        </authorList>
    </citation>
    <scope>NUCLEOTIDE SEQUENCE [LARGE SCALE GENOMIC DNA]</scope>
    <source>
        <strain evidence="25">cv. Cdm-0</strain>
    </source>
</reference>
<dbReference type="Pfam" id="PF21710">
    <property type="entry name" value="Spt6_S1"/>
    <property type="match status" value="1"/>
</dbReference>
<dbReference type="InterPro" id="IPR055179">
    <property type="entry name" value="Tex-like_central_region"/>
</dbReference>
<dbReference type="InterPro" id="IPR036860">
    <property type="entry name" value="SH2_dom_sf"/>
</dbReference>
<dbReference type="FunFam" id="1.10.3500.10:FF:000004">
    <property type="entry name" value="Transcription elongation factor spt6"/>
    <property type="match status" value="1"/>
</dbReference>
<feature type="region of interest" description="Disordered" evidence="19">
    <location>
        <begin position="1"/>
        <end position="61"/>
    </location>
</feature>
<dbReference type="InterPro" id="IPR023323">
    <property type="entry name" value="Tex-like_dom_sf"/>
</dbReference>
<keyword evidence="9" id="KW-0808">Transferase</keyword>
<keyword evidence="16" id="KW-0804">Transcription</keyword>
<dbReference type="Pfam" id="PF14633">
    <property type="entry name" value="SH2_2"/>
    <property type="match status" value="1"/>
</dbReference>
<dbReference type="CDD" id="cd20346">
    <property type="entry name" value="BRcat_RBR_ANKIB1"/>
    <property type="match status" value="1"/>
</dbReference>
<dbReference type="InterPro" id="IPR032706">
    <property type="entry name" value="Spt6_HHH"/>
</dbReference>
<dbReference type="SMART" id="SM00316">
    <property type="entry name" value="S1"/>
    <property type="match status" value="1"/>
</dbReference>
<feature type="region of interest" description="Disordered" evidence="19">
    <location>
        <begin position="1290"/>
        <end position="1362"/>
    </location>
</feature>
<dbReference type="InterPro" id="IPR017072">
    <property type="entry name" value="TF_Spt6"/>
</dbReference>
<evidence type="ECO:0000256" key="6">
    <source>
        <dbReference type="ARBA" id="ARBA00005884"/>
    </source>
</evidence>
<dbReference type="FunFam" id="1.10.150.850:FF:000001">
    <property type="entry name" value="Transcription elongation factor spt6"/>
    <property type="match status" value="1"/>
</dbReference>
<dbReference type="SMART" id="SM00647">
    <property type="entry name" value="IBR"/>
    <property type="match status" value="2"/>
</dbReference>
<dbReference type="CDD" id="cd09918">
    <property type="entry name" value="SH2_Nterm_SPT6_like"/>
    <property type="match status" value="1"/>
</dbReference>
<dbReference type="CDD" id="cd00164">
    <property type="entry name" value="S1_like"/>
    <property type="match status" value="1"/>
</dbReference>
<feature type="domain" description="S1 motif" evidence="21">
    <location>
        <begin position="995"/>
        <end position="1066"/>
    </location>
</feature>
<dbReference type="InterPro" id="IPR036443">
    <property type="entry name" value="Znf_RanBP2_sf"/>
</dbReference>
<dbReference type="FunFam" id="1.20.120.1750:FF:000005">
    <property type="entry name" value="RBR-type E3 ubiquitin transferase"/>
    <property type="match status" value="1"/>
</dbReference>
<dbReference type="Gene3D" id="1.10.10.2740">
    <property type="entry name" value="Spt6, Death-like domain"/>
    <property type="match status" value="1"/>
</dbReference>
<dbReference type="Pfam" id="PF17674">
    <property type="entry name" value="HHH_9"/>
    <property type="match status" value="1"/>
</dbReference>
<dbReference type="SUPFAM" id="SSF53098">
    <property type="entry name" value="Ribonuclease H-like"/>
    <property type="match status" value="1"/>
</dbReference>
<proteinExistence type="inferred from homology"/>
<dbReference type="InterPro" id="IPR001841">
    <property type="entry name" value="Znf_RING"/>
</dbReference>
<dbReference type="InterPro" id="IPR028231">
    <property type="entry name" value="Spt6_YqgF"/>
</dbReference>
<evidence type="ECO:0000259" key="21">
    <source>
        <dbReference type="PROSITE" id="PS50126"/>
    </source>
</evidence>
<evidence type="ECO:0000256" key="18">
    <source>
        <dbReference type="PROSITE-ProRule" id="PRU00322"/>
    </source>
</evidence>
<dbReference type="Pfam" id="PF22706">
    <property type="entry name" value="Tex_central_region"/>
    <property type="match status" value="1"/>
</dbReference>
<dbReference type="SMART" id="SM00732">
    <property type="entry name" value="YqgFc"/>
    <property type="match status" value="1"/>
</dbReference>
<evidence type="ECO:0000256" key="2">
    <source>
        <dbReference type="ARBA" id="ARBA00001947"/>
    </source>
</evidence>
<evidence type="ECO:0000313" key="24">
    <source>
        <dbReference type="EMBL" id="CAD5316357.1"/>
    </source>
</evidence>
<keyword evidence="13" id="KW-0833">Ubl conjugation pathway</keyword>
<dbReference type="InterPro" id="IPR041692">
    <property type="entry name" value="HHH_9"/>
</dbReference>
<keyword evidence="15" id="KW-0805">Transcription regulation</keyword>
<dbReference type="SMART" id="SM00547">
    <property type="entry name" value="ZnF_RBZ"/>
    <property type="match status" value="1"/>
</dbReference>
<dbReference type="SUPFAM" id="SSF158832">
    <property type="entry name" value="Tex N-terminal region-like"/>
    <property type="match status" value="1"/>
</dbReference>
<dbReference type="Pfam" id="PF14639">
    <property type="entry name" value="YqgF"/>
    <property type="match status" value="1"/>
</dbReference>
<keyword evidence="14" id="KW-0862">Zinc</keyword>
<dbReference type="InterPro" id="IPR037027">
    <property type="entry name" value="YqgF/RNaseH-like_dom_sf"/>
</dbReference>
<keyword evidence="17" id="KW-0539">Nucleus</keyword>
<dbReference type="EMBL" id="LR881466">
    <property type="protein sequence ID" value="CAD5316357.1"/>
    <property type="molecule type" value="Genomic_DNA"/>
</dbReference>
<comment type="subcellular location">
    <subcellularLocation>
        <location evidence="4">Nucleus</location>
    </subcellularLocation>
</comment>
<dbReference type="PROSITE" id="PS51873">
    <property type="entry name" value="TRIAD"/>
    <property type="match status" value="1"/>
</dbReference>
<feature type="compositionally biased region" description="Low complexity" evidence="19">
    <location>
        <begin position="1858"/>
        <end position="1879"/>
    </location>
</feature>
<evidence type="ECO:0000256" key="16">
    <source>
        <dbReference type="ARBA" id="ARBA00023163"/>
    </source>
</evidence>
<evidence type="ECO:0000256" key="9">
    <source>
        <dbReference type="ARBA" id="ARBA00022679"/>
    </source>
</evidence>
<dbReference type="SUPFAM" id="SSF50249">
    <property type="entry name" value="Nucleic acid-binding proteins"/>
    <property type="match status" value="1"/>
</dbReference>
<accession>A0A7G2E2L5</accession>
<gene>
    <name evidence="24" type="ORF">AT9943_LOCUS4682</name>
</gene>
<dbReference type="InterPro" id="IPR049540">
    <property type="entry name" value="Spt6-like_S1"/>
</dbReference>
<dbReference type="GO" id="GO:0008270">
    <property type="term" value="F:zinc ion binding"/>
    <property type="evidence" value="ECO:0007669"/>
    <property type="project" value="UniProtKB-KW"/>
</dbReference>
<dbReference type="Proteomes" id="UP000516314">
    <property type="component" value="Chromosome 1"/>
</dbReference>
<evidence type="ECO:0000259" key="23">
    <source>
        <dbReference type="PROSITE" id="PS51873"/>
    </source>
</evidence>
<comment type="cofactor">
    <cofactor evidence="2">
        <name>Zn(2+)</name>
        <dbReference type="ChEBI" id="CHEBI:29105"/>
    </cofactor>
</comment>
<dbReference type="PROSITE" id="PS50199">
    <property type="entry name" value="ZF_RANBP2_2"/>
    <property type="match status" value="1"/>
</dbReference>
<evidence type="ECO:0000313" key="25">
    <source>
        <dbReference type="Proteomes" id="UP000516314"/>
    </source>
</evidence>
<dbReference type="PANTHER" id="PTHR10145:SF6">
    <property type="entry name" value="TRANSCRIPTION ELONGATION FACTOR SPT6"/>
    <property type="match status" value="1"/>
</dbReference>
<dbReference type="EC" id="2.3.2.31" evidence="8"/>
<comment type="similarity">
    <text evidence="6">Belongs to the RBR family. Ariadne subfamily.</text>
</comment>
<evidence type="ECO:0000259" key="20">
    <source>
        <dbReference type="PROSITE" id="PS50089"/>
    </source>
</evidence>
<feature type="region of interest" description="Disordered" evidence="19">
    <location>
        <begin position="1851"/>
        <end position="1880"/>
    </location>
</feature>
<dbReference type="InterPro" id="IPR048962">
    <property type="entry name" value="ARIH1-like_UBL"/>
</dbReference>
<comment type="similarity">
    <text evidence="7">Belongs to the SPT6 family.</text>
</comment>
<evidence type="ECO:0000256" key="3">
    <source>
        <dbReference type="ARBA" id="ARBA00003976"/>
    </source>
</evidence>
<evidence type="ECO:0000256" key="14">
    <source>
        <dbReference type="ARBA" id="ARBA00022833"/>
    </source>
</evidence>
<evidence type="ECO:0000256" key="12">
    <source>
        <dbReference type="ARBA" id="ARBA00022771"/>
    </source>
</evidence>
<dbReference type="FunFam" id="1.10.10.2740:FF:000002">
    <property type="entry name" value="Transcription elongation factor Spt6"/>
    <property type="match status" value="1"/>
</dbReference>
<dbReference type="Gene3D" id="3.30.420.140">
    <property type="entry name" value="YqgF/RNase H-like domain"/>
    <property type="match status" value="1"/>
</dbReference>
<feature type="domain" description="RING-type" evidence="20">
    <location>
        <begin position="1465"/>
        <end position="1511"/>
    </location>
</feature>
<evidence type="ECO:0000256" key="5">
    <source>
        <dbReference type="ARBA" id="ARBA00004906"/>
    </source>
</evidence>
<dbReference type="SUPFAM" id="SSF47781">
    <property type="entry name" value="RuvA domain 2-like"/>
    <property type="match status" value="2"/>
</dbReference>
<dbReference type="Gene3D" id="2.40.50.140">
    <property type="entry name" value="Nucleic acid-binding proteins"/>
    <property type="match status" value="1"/>
</dbReference>
<dbReference type="InterPro" id="IPR012340">
    <property type="entry name" value="NA-bd_OB-fold"/>
</dbReference>
<evidence type="ECO:0000256" key="7">
    <source>
        <dbReference type="ARBA" id="ARBA00009253"/>
    </source>
</evidence>
<dbReference type="InterPro" id="IPR002867">
    <property type="entry name" value="IBR_dom"/>
</dbReference>
<dbReference type="PROSITE" id="PS50126">
    <property type="entry name" value="S1"/>
    <property type="match status" value="1"/>
</dbReference>
<evidence type="ECO:0000256" key="17">
    <source>
        <dbReference type="ARBA" id="ARBA00023242"/>
    </source>
</evidence>
<dbReference type="PROSITE" id="PS01358">
    <property type="entry name" value="ZF_RANBP2_1"/>
    <property type="match status" value="1"/>
</dbReference>
<dbReference type="GO" id="GO:0003676">
    <property type="term" value="F:nucleic acid binding"/>
    <property type="evidence" value="ECO:0007669"/>
    <property type="project" value="InterPro"/>
</dbReference>
<keyword evidence="10" id="KW-0479">Metal-binding</keyword>
<dbReference type="GO" id="GO:0061630">
    <property type="term" value="F:ubiquitin protein ligase activity"/>
    <property type="evidence" value="ECO:0007669"/>
    <property type="project" value="UniProtKB-EC"/>
</dbReference>
<dbReference type="InterPro" id="IPR006641">
    <property type="entry name" value="YqgF/RNaseH-like_dom"/>
</dbReference>
<dbReference type="Pfam" id="PF01485">
    <property type="entry name" value="IBR"/>
    <property type="match status" value="1"/>
</dbReference>
<evidence type="ECO:0000256" key="1">
    <source>
        <dbReference type="ARBA" id="ARBA00001798"/>
    </source>
</evidence>
<dbReference type="FunFam" id="1.10.10.650:FF:000003">
    <property type="entry name" value="Transcription elongation factor spt6"/>
    <property type="match status" value="1"/>
</dbReference>